<dbReference type="InterPro" id="IPR052158">
    <property type="entry name" value="INH-QAR"/>
</dbReference>
<dbReference type="InterPro" id="IPR002818">
    <property type="entry name" value="DJ-1/PfpI"/>
</dbReference>
<name>A0A841SZ63_9BACL</name>
<dbReference type="SUPFAM" id="SSF52317">
    <property type="entry name" value="Class I glutamine amidotransferase-like"/>
    <property type="match status" value="1"/>
</dbReference>
<sequence>MEQARQARNVVILIYEKVEPLDFVGPFEAFISASDFGRDFNVYTVAEREGAVAAVGNLSVNPAYAFDSCPKPDILIVPGGWGSRKERLNPAIVNWVREASGEAELVLSVCTGALILAATGLLDGLDVTTNRSAMHELRAAVPSTTRVIEGVRYVDNGKIVLSAGVSAGIDASLYVVGKLLGIERAEKAATIMEYDWRRE</sequence>
<dbReference type="EMBL" id="JACJVQ010000008">
    <property type="protein sequence ID" value="MBB6634917.1"/>
    <property type="molecule type" value="Genomic_DNA"/>
</dbReference>
<dbReference type="RefSeq" id="WP_185120143.1">
    <property type="nucleotide sequence ID" value="NZ_JACJVQ010000008.1"/>
</dbReference>
<dbReference type="GO" id="GO:0006355">
    <property type="term" value="P:regulation of DNA-templated transcription"/>
    <property type="evidence" value="ECO:0007669"/>
    <property type="project" value="TreeGrafter"/>
</dbReference>
<dbReference type="Proteomes" id="UP000535838">
    <property type="component" value="Unassembled WGS sequence"/>
</dbReference>
<evidence type="ECO:0000313" key="3">
    <source>
        <dbReference type="Proteomes" id="UP000535838"/>
    </source>
</evidence>
<dbReference type="PANTHER" id="PTHR43130">
    <property type="entry name" value="ARAC-FAMILY TRANSCRIPTIONAL REGULATOR"/>
    <property type="match status" value="1"/>
</dbReference>
<comment type="caution">
    <text evidence="2">The sequence shown here is derived from an EMBL/GenBank/DDBJ whole genome shotgun (WGS) entry which is preliminary data.</text>
</comment>
<gene>
    <name evidence="2" type="ORF">H7B67_12420</name>
</gene>
<keyword evidence="3" id="KW-1185">Reference proteome</keyword>
<dbReference type="PANTHER" id="PTHR43130:SF3">
    <property type="entry name" value="HTH-TYPE TRANSCRIPTIONAL REGULATOR RV1931C"/>
    <property type="match status" value="1"/>
</dbReference>
<reference evidence="2 3" key="1">
    <citation type="submission" date="2020-08" db="EMBL/GenBank/DDBJ databases">
        <title>Cohnella phylogeny.</title>
        <authorList>
            <person name="Dunlap C."/>
        </authorList>
    </citation>
    <scope>NUCLEOTIDE SEQUENCE [LARGE SCALE GENOMIC DNA]</scope>
    <source>
        <strain evidence="2 3">DSM 25241</strain>
    </source>
</reference>
<dbReference type="CDD" id="cd03139">
    <property type="entry name" value="GATase1_PfpI_2"/>
    <property type="match status" value="1"/>
</dbReference>
<accession>A0A841SZ63</accession>
<dbReference type="Pfam" id="PF01965">
    <property type="entry name" value="DJ-1_PfpI"/>
    <property type="match status" value="1"/>
</dbReference>
<dbReference type="InterPro" id="IPR029062">
    <property type="entry name" value="Class_I_gatase-like"/>
</dbReference>
<evidence type="ECO:0000259" key="1">
    <source>
        <dbReference type="Pfam" id="PF01965"/>
    </source>
</evidence>
<proteinExistence type="predicted"/>
<feature type="domain" description="DJ-1/PfpI" evidence="1">
    <location>
        <begin position="9"/>
        <end position="172"/>
    </location>
</feature>
<evidence type="ECO:0000313" key="2">
    <source>
        <dbReference type="EMBL" id="MBB6634917.1"/>
    </source>
</evidence>
<dbReference type="AlphaFoldDB" id="A0A841SZ63"/>
<protein>
    <submittedName>
        <fullName evidence="2">DJ-1/PfpI family protein</fullName>
    </submittedName>
</protein>
<dbReference type="Gene3D" id="3.40.50.880">
    <property type="match status" value="1"/>
</dbReference>
<organism evidence="2 3">
    <name type="scientific">Cohnella thailandensis</name>
    <dbReference type="NCBI Taxonomy" id="557557"/>
    <lineage>
        <taxon>Bacteria</taxon>
        <taxon>Bacillati</taxon>
        <taxon>Bacillota</taxon>
        <taxon>Bacilli</taxon>
        <taxon>Bacillales</taxon>
        <taxon>Paenibacillaceae</taxon>
        <taxon>Cohnella</taxon>
    </lineage>
</organism>